<dbReference type="PANTHER" id="PTHR42940:SF8">
    <property type="entry name" value="VACUOLAR PROTEIN SORTING-ASSOCIATED PROTEIN 11"/>
    <property type="match status" value="1"/>
</dbReference>
<protein>
    <recommendedName>
        <fullName evidence="4">Alcohol dehydrogenase</fullName>
        <ecNumber evidence="3">1.1.1.1</ecNumber>
    </recommendedName>
</protein>
<dbReference type="SMART" id="SM00829">
    <property type="entry name" value="PKS_ER"/>
    <property type="match status" value="1"/>
</dbReference>
<dbReference type="PROSITE" id="PS00059">
    <property type="entry name" value="ADH_ZINC"/>
    <property type="match status" value="1"/>
</dbReference>
<feature type="domain" description="Enoyl reductase (ER)" evidence="12">
    <location>
        <begin position="10"/>
        <end position="335"/>
    </location>
</feature>
<dbReference type="SUPFAM" id="SSF51735">
    <property type="entry name" value="NAD(P)-binding Rossmann-fold domains"/>
    <property type="match status" value="1"/>
</dbReference>
<dbReference type="AlphaFoldDB" id="A0A2X4AK11"/>
<evidence type="ECO:0000256" key="1">
    <source>
        <dbReference type="ARBA" id="ARBA00001947"/>
    </source>
</evidence>
<evidence type="ECO:0000256" key="7">
    <source>
        <dbReference type="ARBA" id="ARBA00023002"/>
    </source>
</evidence>
<dbReference type="InterPro" id="IPR036291">
    <property type="entry name" value="NAD(P)-bd_dom_sf"/>
</dbReference>
<comment type="similarity">
    <text evidence="2 11">Belongs to the zinc-containing alcohol dehydrogenase family.</text>
</comment>
<evidence type="ECO:0000256" key="4">
    <source>
        <dbReference type="ARBA" id="ARBA00016352"/>
    </source>
</evidence>
<evidence type="ECO:0000256" key="10">
    <source>
        <dbReference type="ARBA" id="ARBA00049243"/>
    </source>
</evidence>
<evidence type="ECO:0000313" key="13">
    <source>
        <dbReference type="EMBL" id="SQF70642.1"/>
    </source>
</evidence>
<evidence type="ECO:0000256" key="3">
    <source>
        <dbReference type="ARBA" id="ARBA00013190"/>
    </source>
</evidence>
<dbReference type="PANTHER" id="PTHR42940">
    <property type="entry name" value="ALCOHOL DEHYDROGENASE 1-RELATED"/>
    <property type="match status" value="1"/>
</dbReference>
<accession>A0A2X4AK11</accession>
<keyword evidence="8" id="KW-0520">NAD</keyword>
<name>A0A2X4AK11_STRSA</name>
<keyword evidence="5 11" id="KW-0479">Metal-binding</keyword>
<dbReference type="FunFam" id="3.40.50.720:FF:000039">
    <property type="entry name" value="Alcohol dehydrogenase AdhP"/>
    <property type="match status" value="1"/>
</dbReference>
<reference evidence="13 14" key="1">
    <citation type="submission" date="2018-06" db="EMBL/GenBank/DDBJ databases">
        <authorList>
            <consortium name="Pathogen Informatics"/>
            <person name="Doyle S."/>
        </authorList>
    </citation>
    <scope>NUCLEOTIDE SEQUENCE [LARGE SCALE GENOMIC DNA]</scope>
    <source>
        <strain evidence="13 14">NCTC11086</strain>
    </source>
</reference>
<evidence type="ECO:0000256" key="2">
    <source>
        <dbReference type="ARBA" id="ARBA00008072"/>
    </source>
</evidence>
<gene>
    <name evidence="13" type="primary">adhP</name>
    <name evidence="13" type="ORF">NCTC11086_00489</name>
</gene>
<evidence type="ECO:0000256" key="8">
    <source>
        <dbReference type="ARBA" id="ARBA00023027"/>
    </source>
</evidence>
<dbReference type="Gene3D" id="3.90.180.10">
    <property type="entry name" value="Medium-chain alcohol dehydrogenases, catalytic domain"/>
    <property type="match status" value="1"/>
</dbReference>
<dbReference type="EC" id="1.1.1.1" evidence="3"/>
<dbReference type="Pfam" id="PF00107">
    <property type="entry name" value="ADH_zinc_N"/>
    <property type="match status" value="1"/>
</dbReference>
<comment type="catalytic activity">
    <reaction evidence="9">
        <text>a secondary alcohol + NAD(+) = a ketone + NADH + H(+)</text>
        <dbReference type="Rhea" id="RHEA:10740"/>
        <dbReference type="ChEBI" id="CHEBI:15378"/>
        <dbReference type="ChEBI" id="CHEBI:17087"/>
        <dbReference type="ChEBI" id="CHEBI:35681"/>
        <dbReference type="ChEBI" id="CHEBI:57540"/>
        <dbReference type="ChEBI" id="CHEBI:57945"/>
        <dbReference type="EC" id="1.1.1.1"/>
    </reaction>
</comment>
<dbReference type="InterPro" id="IPR011032">
    <property type="entry name" value="GroES-like_sf"/>
</dbReference>
<dbReference type="Gene3D" id="3.40.50.720">
    <property type="entry name" value="NAD(P)-binding Rossmann-like Domain"/>
    <property type="match status" value="1"/>
</dbReference>
<dbReference type="Proteomes" id="UP000248534">
    <property type="component" value="Chromosome 1"/>
</dbReference>
<proteinExistence type="inferred from homology"/>
<dbReference type="InterPro" id="IPR013154">
    <property type="entry name" value="ADH-like_N"/>
</dbReference>
<evidence type="ECO:0000256" key="11">
    <source>
        <dbReference type="RuleBase" id="RU361277"/>
    </source>
</evidence>
<sequence>MKAVVVNPEGTNVQLVENKELRPLETGEALVDIEYCGVCHTDLHVAHGDFGKVPGRVLGHEGIGIVKEIAPDVKSLKVGDRVSVAWFFEGCGACEYCTTGRETLCRTVKNAGYSVDGGMAEQCIVTANYAVKVPEGLDPAQASSITCAGVTTYKAIKEAQLQPGQWTVIFGAGGLGNLAVQYAKKVFNAHVVAVDINNDKLALAKEVGADIVINGHEVEDVTALIQEKTGGAHSAVVTAVSKVAFNQAVDSVRAGGRVVAVGLPSEMMDLSIVKTVLDGIQVIGSLVGTRKDLEEAFQFGAEGLVVPVVQKRPVSDAVDVFDEMEAGTIQGRMVLDFTH</sequence>
<dbReference type="InterPro" id="IPR002328">
    <property type="entry name" value="ADH_Zn_CS"/>
</dbReference>
<evidence type="ECO:0000259" key="12">
    <source>
        <dbReference type="SMART" id="SM00829"/>
    </source>
</evidence>
<evidence type="ECO:0000256" key="5">
    <source>
        <dbReference type="ARBA" id="ARBA00022723"/>
    </source>
</evidence>
<organism evidence="13 14">
    <name type="scientific">Streptococcus sanguinis</name>
    <dbReference type="NCBI Taxonomy" id="1305"/>
    <lineage>
        <taxon>Bacteria</taxon>
        <taxon>Bacillati</taxon>
        <taxon>Bacillota</taxon>
        <taxon>Bacilli</taxon>
        <taxon>Lactobacillales</taxon>
        <taxon>Streptococcaceae</taxon>
        <taxon>Streptococcus</taxon>
    </lineage>
</organism>
<keyword evidence="7 13" id="KW-0560">Oxidoreductase</keyword>
<dbReference type="GO" id="GO:0008270">
    <property type="term" value="F:zinc ion binding"/>
    <property type="evidence" value="ECO:0007669"/>
    <property type="project" value="InterPro"/>
</dbReference>
<dbReference type="InterPro" id="IPR013149">
    <property type="entry name" value="ADH-like_C"/>
</dbReference>
<comment type="catalytic activity">
    <reaction evidence="10">
        <text>a primary alcohol + NAD(+) = an aldehyde + NADH + H(+)</text>
        <dbReference type="Rhea" id="RHEA:10736"/>
        <dbReference type="ChEBI" id="CHEBI:15378"/>
        <dbReference type="ChEBI" id="CHEBI:15734"/>
        <dbReference type="ChEBI" id="CHEBI:17478"/>
        <dbReference type="ChEBI" id="CHEBI:57540"/>
        <dbReference type="ChEBI" id="CHEBI:57945"/>
        <dbReference type="EC" id="1.1.1.1"/>
    </reaction>
</comment>
<evidence type="ECO:0000256" key="9">
    <source>
        <dbReference type="ARBA" id="ARBA00049164"/>
    </source>
</evidence>
<evidence type="ECO:0000313" key="14">
    <source>
        <dbReference type="Proteomes" id="UP000248534"/>
    </source>
</evidence>
<comment type="cofactor">
    <cofactor evidence="1 11">
        <name>Zn(2+)</name>
        <dbReference type="ChEBI" id="CHEBI:29105"/>
    </cofactor>
</comment>
<evidence type="ECO:0000256" key="6">
    <source>
        <dbReference type="ARBA" id="ARBA00022833"/>
    </source>
</evidence>
<dbReference type="EMBL" id="LS483364">
    <property type="protein sequence ID" value="SQF70642.1"/>
    <property type="molecule type" value="Genomic_DNA"/>
</dbReference>
<dbReference type="SUPFAM" id="SSF50129">
    <property type="entry name" value="GroES-like"/>
    <property type="match status" value="1"/>
</dbReference>
<dbReference type="GO" id="GO:0004022">
    <property type="term" value="F:alcohol dehydrogenase (NAD+) activity"/>
    <property type="evidence" value="ECO:0007669"/>
    <property type="project" value="UniProtKB-EC"/>
</dbReference>
<dbReference type="RefSeq" id="WP_111675361.1">
    <property type="nucleotide sequence ID" value="NZ_LS483364.1"/>
</dbReference>
<dbReference type="InterPro" id="IPR020843">
    <property type="entry name" value="ER"/>
</dbReference>
<dbReference type="Pfam" id="PF08240">
    <property type="entry name" value="ADH_N"/>
    <property type="match status" value="1"/>
</dbReference>
<dbReference type="CDD" id="cd08297">
    <property type="entry name" value="CAD3"/>
    <property type="match status" value="1"/>
</dbReference>
<keyword evidence="6 11" id="KW-0862">Zinc</keyword>
<dbReference type="NCBIfam" id="NF006940">
    <property type="entry name" value="PRK09422.1"/>
    <property type="match status" value="1"/>
</dbReference>